<dbReference type="SUPFAM" id="SSF51735">
    <property type="entry name" value="NAD(P)-binding Rossmann-fold domains"/>
    <property type="match status" value="1"/>
</dbReference>
<accession>L9VPN3</accession>
<dbReference type="PROSITE" id="PS00065">
    <property type="entry name" value="D_2_HYDROXYACID_DH_1"/>
    <property type="match status" value="1"/>
</dbReference>
<sequence length="78" mass="7909">MVVNIDDIETVAVVGAGQIGRGIGAVAVLTGYGTTITSSISHSGDADFVTEAAVEQQAVKQYIFADLAKNRPEGSIGG</sequence>
<dbReference type="Pfam" id="PF02737">
    <property type="entry name" value="3HCDH_N"/>
    <property type="match status" value="1"/>
</dbReference>
<feature type="domain" description="3-hydroxyacyl-CoA dehydrogenase NAD binding" evidence="1">
    <location>
        <begin position="35"/>
        <end position="76"/>
    </location>
</feature>
<proteinExistence type="predicted"/>
<dbReference type="RefSeq" id="WP_006091238.1">
    <property type="nucleotide sequence ID" value="NZ_AOHW01000040.1"/>
</dbReference>
<evidence type="ECO:0000259" key="1">
    <source>
        <dbReference type="Pfam" id="PF02737"/>
    </source>
</evidence>
<dbReference type="InterPro" id="IPR006176">
    <property type="entry name" value="3-OHacyl-CoA_DH_NAD-bd"/>
</dbReference>
<gene>
    <name evidence="2" type="ORF">C496_16162</name>
</gene>
<dbReference type="Proteomes" id="UP000011599">
    <property type="component" value="Unassembled WGS sequence"/>
</dbReference>
<dbReference type="GO" id="GO:0006631">
    <property type="term" value="P:fatty acid metabolic process"/>
    <property type="evidence" value="ECO:0007669"/>
    <property type="project" value="InterPro"/>
</dbReference>
<dbReference type="Gene3D" id="3.40.50.720">
    <property type="entry name" value="NAD(P)-binding Rossmann-like Domain"/>
    <property type="match status" value="1"/>
</dbReference>
<organism evidence="2 3">
    <name type="scientific">Natronorubrum tibetense GA33</name>
    <dbReference type="NCBI Taxonomy" id="1114856"/>
    <lineage>
        <taxon>Archaea</taxon>
        <taxon>Methanobacteriati</taxon>
        <taxon>Methanobacteriota</taxon>
        <taxon>Stenosarchaea group</taxon>
        <taxon>Halobacteria</taxon>
        <taxon>Halobacteriales</taxon>
        <taxon>Natrialbaceae</taxon>
        <taxon>Natronorubrum</taxon>
    </lineage>
</organism>
<protein>
    <recommendedName>
        <fullName evidence="1">3-hydroxyacyl-CoA dehydrogenase NAD binding domain-containing protein</fullName>
    </recommendedName>
</protein>
<evidence type="ECO:0000313" key="3">
    <source>
        <dbReference type="Proteomes" id="UP000011599"/>
    </source>
</evidence>
<keyword evidence="3" id="KW-1185">Reference proteome</keyword>
<name>L9VPN3_9EURY</name>
<dbReference type="EMBL" id="AOHW01000040">
    <property type="protein sequence ID" value="ELY38942.1"/>
    <property type="molecule type" value="Genomic_DNA"/>
</dbReference>
<reference evidence="2 3" key="1">
    <citation type="journal article" date="2014" name="PLoS Genet.">
        <title>Phylogenetically driven sequencing of extremely halophilic archaea reveals strategies for static and dynamic osmo-response.</title>
        <authorList>
            <person name="Becker E.A."/>
            <person name="Seitzer P.M."/>
            <person name="Tritt A."/>
            <person name="Larsen D."/>
            <person name="Krusor M."/>
            <person name="Yao A.I."/>
            <person name="Wu D."/>
            <person name="Madern D."/>
            <person name="Eisen J.A."/>
            <person name="Darling A.E."/>
            <person name="Facciotti M.T."/>
        </authorList>
    </citation>
    <scope>NUCLEOTIDE SEQUENCE [LARGE SCALE GENOMIC DNA]</scope>
    <source>
        <strain evidence="2 3">GA33</strain>
    </source>
</reference>
<evidence type="ECO:0000313" key="2">
    <source>
        <dbReference type="EMBL" id="ELY38942.1"/>
    </source>
</evidence>
<dbReference type="InterPro" id="IPR036291">
    <property type="entry name" value="NAD(P)-bd_dom_sf"/>
</dbReference>
<dbReference type="InterPro" id="IPR029752">
    <property type="entry name" value="D-isomer_DH_CS1"/>
</dbReference>
<comment type="caution">
    <text evidence="2">The sequence shown here is derived from an EMBL/GenBank/DDBJ whole genome shotgun (WGS) entry which is preliminary data.</text>
</comment>
<dbReference type="AlphaFoldDB" id="L9VPN3"/>
<dbReference type="GO" id="GO:0070403">
    <property type="term" value="F:NAD+ binding"/>
    <property type="evidence" value="ECO:0007669"/>
    <property type="project" value="InterPro"/>
</dbReference>
<dbReference type="PATRIC" id="fig|1114856.3.peg.3342"/>